<keyword evidence="1" id="KW-0645">Protease</keyword>
<evidence type="ECO:0000313" key="1">
    <source>
        <dbReference type="EMBL" id="QZE14888.1"/>
    </source>
</evidence>
<accession>A0AC61NH73</accession>
<name>A0AC61NH73_9BACT</name>
<organism evidence="1 2">
    <name type="scientific">Halosquirtibacter laminarini</name>
    <dbReference type="NCBI Taxonomy" id="3374600"/>
    <lineage>
        <taxon>Bacteria</taxon>
        <taxon>Pseudomonadati</taxon>
        <taxon>Bacteroidota</taxon>
        <taxon>Bacteroidia</taxon>
        <taxon>Marinilabiliales</taxon>
        <taxon>Prolixibacteraceae</taxon>
        <taxon>Halosquirtibacter</taxon>
    </lineage>
</organism>
<proteinExistence type="predicted"/>
<dbReference type="Proteomes" id="UP000826212">
    <property type="component" value="Chromosome"/>
</dbReference>
<keyword evidence="1" id="KW-0031">Aminopeptidase</keyword>
<protein>
    <submittedName>
        <fullName evidence="1">Aminopeptidase P family protein</fullName>
    </submittedName>
</protein>
<keyword evidence="1" id="KW-0378">Hydrolase</keyword>
<reference evidence="1" key="1">
    <citation type="submission" date="2021-08" db="EMBL/GenBank/DDBJ databases">
        <title>Novel anaerobic bacterium isolated from sea squirt in East Sea, Republic of Korea.</title>
        <authorList>
            <person name="Nguyen T.H."/>
            <person name="Li Z."/>
            <person name="Lee Y.-J."/>
            <person name="Ko J."/>
            <person name="Kim S.-G."/>
        </authorList>
    </citation>
    <scope>NUCLEOTIDE SEQUENCE</scope>
    <source>
        <strain evidence="1">KCTC 25031</strain>
    </source>
</reference>
<evidence type="ECO:0000313" key="2">
    <source>
        <dbReference type="Proteomes" id="UP000826212"/>
    </source>
</evidence>
<gene>
    <name evidence="1" type="ORF">K4L44_03280</name>
</gene>
<sequence length="466" mass="52014">MFNKDTYISRRERLHAMMPEKGLILIPGNMEAEYNYPHNTYHFRQDSTFVYLFGLDLPNMFGVIDLDEGKDYIFGNDVDIEDIIWMGPQIPLKEKALEFGVNHTAPIKDLYSMIKEAVQKDRQIHILPTYRGRTEIMLGELLEVHPQKLTPFISTSLRDCMIKLREKKDALEIEEIERACAIGYEMHTTAMQLAQPGVSEQYIAGVIEGIALSKGKGISFATILSQHGETLHNHDHSGILTTGKLMLVDAGAEANSYYASDNTRTIPVGGKFTSKQKDIYNIVLAANEKANSMFAPGITNLDCHLAAAKVIAEGLKSVGIMKGNIDDAVANGAHAMFFPHGLGHMMGLDVHDMEGYGQVYVGYDDKIRPVDQFGTENLRLGKKLEEGFVITNEPGVYFIPALIEKWKKEGINHDFINFDILEKEYLDFGGIRLEDDLLITKTGADILGERIPITVEEVEAEVAKGA</sequence>
<keyword evidence="2" id="KW-1185">Reference proteome</keyword>
<dbReference type="EMBL" id="CP081303">
    <property type="protein sequence ID" value="QZE14888.1"/>
    <property type="molecule type" value="Genomic_DNA"/>
</dbReference>